<organism evidence="1 2">
    <name type="scientific">Smallanthus sonchifolius</name>
    <dbReference type="NCBI Taxonomy" id="185202"/>
    <lineage>
        <taxon>Eukaryota</taxon>
        <taxon>Viridiplantae</taxon>
        <taxon>Streptophyta</taxon>
        <taxon>Embryophyta</taxon>
        <taxon>Tracheophyta</taxon>
        <taxon>Spermatophyta</taxon>
        <taxon>Magnoliopsida</taxon>
        <taxon>eudicotyledons</taxon>
        <taxon>Gunneridae</taxon>
        <taxon>Pentapetalae</taxon>
        <taxon>asterids</taxon>
        <taxon>campanulids</taxon>
        <taxon>Asterales</taxon>
        <taxon>Asteraceae</taxon>
        <taxon>Asteroideae</taxon>
        <taxon>Heliantheae alliance</taxon>
        <taxon>Millerieae</taxon>
        <taxon>Smallanthus</taxon>
    </lineage>
</organism>
<keyword evidence="2" id="KW-1185">Reference proteome</keyword>
<sequence length="309" mass="35083">MHGLKMLQEEILTNILKLKVTLTDIDQGIYMMEKRLCQNSVLIVLDDVDHLEMLVGSHTWFGIGSRIIFTTRNKDLANTPRFLTHNVMMLDVEEAIELFRRHAFGKSKHVQGLEDVSQNIVSKFGSTWQRHECVDEYLGKTSMNESKDIPRLVDQISYELLSLMKRTEVSAHETSSDTYLIGINTRDQRLKSLLEVGSGGVRIVGISGMWGCGKSTLASSIYDEISHEFEEAIENFSRCAFGKSKPVQGFEEVSVHMVSKFGGHPSALISMGSFLHGKDMSEWMSILDRLEGIPVDEILKKFKIREKYF</sequence>
<proteinExistence type="predicted"/>
<name>A0ACB9C8W1_9ASTR</name>
<comment type="caution">
    <text evidence="1">The sequence shown here is derived from an EMBL/GenBank/DDBJ whole genome shotgun (WGS) entry which is preliminary data.</text>
</comment>
<reference evidence="2" key="1">
    <citation type="journal article" date="2022" name="Mol. Ecol. Resour.">
        <title>The genomes of chicory, endive, great burdock and yacon provide insights into Asteraceae palaeo-polyploidization history and plant inulin production.</title>
        <authorList>
            <person name="Fan W."/>
            <person name="Wang S."/>
            <person name="Wang H."/>
            <person name="Wang A."/>
            <person name="Jiang F."/>
            <person name="Liu H."/>
            <person name="Zhao H."/>
            <person name="Xu D."/>
            <person name="Zhang Y."/>
        </authorList>
    </citation>
    <scope>NUCLEOTIDE SEQUENCE [LARGE SCALE GENOMIC DNA]</scope>
    <source>
        <strain evidence="2">cv. Yunnan</strain>
    </source>
</reference>
<gene>
    <name evidence="1" type="ORF">L1987_61899</name>
</gene>
<protein>
    <submittedName>
        <fullName evidence="1">Uncharacterized protein</fullName>
    </submittedName>
</protein>
<evidence type="ECO:0000313" key="1">
    <source>
        <dbReference type="EMBL" id="KAI3730724.1"/>
    </source>
</evidence>
<dbReference type="EMBL" id="CM042038">
    <property type="protein sequence ID" value="KAI3730724.1"/>
    <property type="molecule type" value="Genomic_DNA"/>
</dbReference>
<reference evidence="1 2" key="2">
    <citation type="journal article" date="2022" name="Mol. Ecol. Resour.">
        <title>The genomes of chicory, endive, great burdock and yacon provide insights into Asteraceae paleo-polyploidization history and plant inulin production.</title>
        <authorList>
            <person name="Fan W."/>
            <person name="Wang S."/>
            <person name="Wang H."/>
            <person name="Wang A."/>
            <person name="Jiang F."/>
            <person name="Liu H."/>
            <person name="Zhao H."/>
            <person name="Xu D."/>
            <person name="Zhang Y."/>
        </authorList>
    </citation>
    <scope>NUCLEOTIDE SEQUENCE [LARGE SCALE GENOMIC DNA]</scope>
    <source>
        <strain evidence="2">cv. Yunnan</strain>
        <tissue evidence="1">Leaves</tissue>
    </source>
</reference>
<accession>A0ACB9C8W1</accession>
<dbReference type="Proteomes" id="UP001056120">
    <property type="component" value="Linkage Group LG21"/>
</dbReference>
<evidence type="ECO:0000313" key="2">
    <source>
        <dbReference type="Proteomes" id="UP001056120"/>
    </source>
</evidence>